<evidence type="ECO:0000256" key="2">
    <source>
        <dbReference type="PROSITE-ProRule" id="PRU00176"/>
    </source>
</evidence>
<proteinExistence type="predicted"/>
<dbReference type="STRING" id="1504633.A0A2T7ELE6"/>
<dbReference type="EMBL" id="CM009750">
    <property type="protein sequence ID" value="PUZ68658.1"/>
    <property type="molecule type" value="Genomic_DNA"/>
</dbReference>
<evidence type="ECO:0000313" key="6">
    <source>
        <dbReference type="Proteomes" id="UP000244336"/>
    </source>
</evidence>
<feature type="compositionally biased region" description="Low complexity" evidence="3">
    <location>
        <begin position="58"/>
        <end position="90"/>
    </location>
</feature>
<dbReference type="GO" id="GO:0003723">
    <property type="term" value="F:RNA binding"/>
    <property type="evidence" value="ECO:0007669"/>
    <property type="project" value="UniProtKB-UniRule"/>
</dbReference>
<organism evidence="5 6">
    <name type="scientific">Panicum hallii var. hallii</name>
    <dbReference type="NCBI Taxonomy" id="1504633"/>
    <lineage>
        <taxon>Eukaryota</taxon>
        <taxon>Viridiplantae</taxon>
        <taxon>Streptophyta</taxon>
        <taxon>Embryophyta</taxon>
        <taxon>Tracheophyta</taxon>
        <taxon>Spermatophyta</taxon>
        <taxon>Magnoliopsida</taxon>
        <taxon>Liliopsida</taxon>
        <taxon>Poales</taxon>
        <taxon>Poaceae</taxon>
        <taxon>PACMAD clade</taxon>
        <taxon>Panicoideae</taxon>
        <taxon>Panicodae</taxon>
        <taxon>Paniceae</taxon>
        <taxon>Panicinae</taxon>
        <taxon>Panicum</taxon>
        <taxon>Panicum sect. Panicum</taxon>
    </lineage>
</organism>
<dbReference type="CDD" id="cd00590">
    <property type="entry name" value="RRM_SF"/>
    <property type="match status" value="1"/>
</dbReference>
<feature type="region of interest" description="Disordered" evidence="3">
    <location>
        <begin position="42"/>
        <end position="131"/>
    </location>
</feature>
<keyword evidence="6" id="KW-1185">Reference proteome</keyword>
<name>A0A2T7ELE6_9POAL</name>
<evidence type="ECO:0000313" key="5">
    <source>
        <dbReference type="EMBL" id="PUZ68658.1"/>
    </source>
</evidence>
<gene>
    <name evidence="5" type="ORF">GQ55_2G046300</name>
</gene>
<evidence type="ECO:0000256" key="1">
    <source>
        <dbReference type="ARBA" id="ARBA00022884"/>
    </source>
</evidence>
<dbReference type="OrthoDB" id="3800936at2759"/>
<dbReference type="Proteomes" id="UP000244336">
    <property type="component" value="Chromosome 2"/>
</dbReference>
<protein>
    <recommendedName>
        <fullName evidence="4">RRM domain-containing protein</fullName>
    </recommendedName>
</protein>
<dbReference type="InterPro" id="IPR000504">
    <property type="entry name" value="RRM_dom"/>
</dbReference>
<dbReference type="PROSITE" id="PS50102">
    <property type="entry name" value="RRM"/>
    <property type="match status" value="1"/>
</dbReference>
<dbReference type="Gene3D" id="3.30.70.330">
    <property type="match status" value="1"/>
</dbReference>
<evidence type="ECO:0000259" key="4">
    <source>
        <dbReference type="PROSITE" id="PS50102"/>
    </source>
</evidence>
<dbReference type="InterPro" id="IPR035979">
    <property type="entry name" value="RBD_domain_sf"/>
</dbReference>
<dbReference type="AlphaFoldDB" id="A0A2T7ELE6"/>
<dbReference type="Pfam" id="PF00076">
    <property type="entry name" value="RRM_1"/>
    <property type="match status" value="1"/>
</dbReference>
<dbReference type="PANTHER" id="PTHR21245">
    <property type="entry name" value="HETEROGENEOUS NUCLEAR RIBONUCLEOPROTEIN"/>
    <property type="match status" value="1"/>
</dbReference>
<feature type="domain" description="RRM" evidence="4">
    <location>
        <begin position="249"/>
        <end position="351"/>
    </location>
</feature>
<dbReference type="SUPFAM" id="SSF54928">
    <property type="entry name" value="RNA-binding domain, RBD"/>
    <property type="match status" value="1"/>
</dbReference>
<feature type="region of interest" description="Disordered" evidence="3">
    <location>
        <begin position="1"/>
        <end position="22"/>
    </location>
</feature>
<sequence>MSSPGRRTPPLRPWEEPPIPAALLPPKKRWAWLLRTPAVATAPVPTAPPAAPQIHATPGAAAAVTSPLAAPDPASVAHVDAAAASPPAAAGQKQPTPLPPLAGDQKPYAPPQPAADGKPSTPPPSKMVRKVVRKVRKVVKKIVPKGTTSATAARKETANAAKAASAAVDGASQLQAVADEDQEPGEFVPEKVATYRNNAVAGSQSSLGEETAAEAAAAGELVVEKKLMVSSKGEEREEVGVSGRQKRMREVFVGGLDGDAKEEDVRAALAQAGEITEVRMIMDPNVTTKNRGYCFVRYREAAQARKAIAELGNVKVVRASDLYEFIFHMIISSEEFIFVISLGKFIRLKKK</sequence>
<keyword evidence="1 2" id="KW-0694">RNA-binding</keyword>
<feature type="compositionally biased region" description="Pro residues" evidence="3">
    <location>
        <begin position="10"/>
        <end position="20"/>
    </location>
</feature>
<reference evidence="5 6" key="1">
    <citation type="submission" date="2018-04" db="EMBL/GenBank/DDBJ databases">
        <title>WGS assembly of Panicum hallii var. hallii HAL2.</title>
        <authorList>
            <person name="Lovell J."/>
            <person name="Jenkins J."/>
            <person name="Lowry D."/>
            <person name="Mamidi S."/>
            <person name="Sreedasyam A."/>
            <person name="Weng X."/>
            <person name="Barry K."/>
            <person name="Bonette J."/>
            <person name="Campitelli B."/>
            <person name="Daum C."/>
            <person name="Gordon S."/>
            <person name="Gould B."/>
            <person name="Lipzen A."/>
            <person name="MacQueen A."/>
            <person name="Palacio-Mejia J."/>
            <person name="Plott C."/>
            <person name="Shakirov E."/>
            <person name="Shu S."/>
            <person name="Yoshinaga Y."/>
            <person name="Zane M."/>
            <person name="Rokhsar D."/>
            <person name="Grimwood J."/>
            <person name="Schmutz J."/>
            <person name="Juenger T."/>
        </authorList>
    </citation>
    <scope>NUCLEOTIDE SEQUENCE [LARGE SCALE GENOMIC DNA]</scope>
    <source>
        <strain evidence="6">cv. HAL2</strain>
    </source>
</reference>
<dbReference type="InterPro" id="IPR012677">
    <property type="entry name" value="Nucleotide-bd_a/b_plait_sf"/>
</dbReference>
<dbReference type="SMART" id="SM00360">
    <property type="entry name" value="RRM"/>
    <property type="match status" value="1"/>
</dbReference>
<dbReference type="Gramene" id="PUZ68658">
    <property type="protein sequence ID" value="PUZ68658"/>
    <property type="gene ID" value="GQ55_2G046300"/>
</dbReference>
<evidence type="ECO:0000256" key="3">
    <source>
        <dbReference type="SAM" id="MobiDB-lite"/>
    </source>
</evidence>
<accession>A0A2T7ELE6</accession>